<dbReference type="OrthoDB" id="1522627at2"/>
<evidence type="ECO:0000313" key="3">
    <source>
        <dbReference type="Proteomes" id="UP000054770"/>
    </source>
</evidence>
<gene>
    <name evidence="2" type="ORF">AWB68_01602</name>
</gene>
<dbReference type="InterPro" id="IPR009003">
    <property type="entry name" value="Peptidase_S1_PA"/>
</dbReference>
<dbReference type="InterPro" id="IPR043504">
    <property type="entry name" value="Peptidase_S1_PA_chymotrypsin"/>
</dbReference>
<accession>A0A158GX90</accession>
<dbReference type="GO" id="GO:0004252">
    <property type="term" value="F:serine-type endopeptidase activity"/>
    <property type="evidence" value="ECO:0007669"/>
    <property type="project" value="InterPro"/>
</dbReference>
<organism evidence="2 3">
    <name type="scientific">Caballeronia choica</name>
    <dbReference type="NCBI Taxonomy" id="326476"/>
    <lineage>
        <taxon>Bacteria</taxon>
        <taxon>Pseudomonadati</taxon>
        <taxon>Pseudomonadota</taxon>
        <taxon>Betaproteobacteria</taxon>
        <taxon>Burkholderiales</taxon>
        <taxon>Burkholderiaceae</taxon>
        <taxon>Caballeronia</taxon>
    </lineage>
</organism>
<dbReference type="Proteomes" id="UP000054770">
    <property type="component" value="Unassembled WGS sequence"/>
</dbReference>
<name>A0A158GX90_9BURK</name>
<feature type="signal peptide" evidence="1">
    <location>
        <begin position="1"/>
        <end position="22"/>
    </location>
</feature>
<dbReference type="SUPFAM" id="SSF50494">
    <property type="entry name" value="Trypsin-like serine proteases"/>
    <property type="match status" value="1"/>
</dbReference>
<dbReference type="InterPro" id="IPR001940">
    <property type="entry name" value="Peptidase_S1C"/>
</dbReference>
<evidence type="ECO:0000313" key="2">
    <source>
        <dbReference type="EMBL" id="SAL36523.1"/>
    </source>
</evidence>
<keyword evidence="3" id="KW-1185">Reference proteome</keyword>
<sequence length="236" mass="24999">MTANRLLALVMAAFMACSTARHGVAASARPASPADTTLLRSGTAFIVSRDGYMLTSAHVVRGCQKIEIWPGNAPPLAARLVAVDDQLDIALLSTKRMVDFAAMPPAVPLKAGQAVIYTIGFGLTPSTPRVPVLTQGFIDGTTWRDGRPLLVIRARLYEGNSGGPVIDTRGALQGMVIGRYVTRPDLSVAVRSKEIAGFLKAHGIESMSLRLRAQAGGSRSEQLSTMASLVQCAQAR</sequence>
<keyword evidence="1" id="KW-0732">Signal</keyword>
<dbReference type="PANTHER" id="PTHR43019">
    <property type="entry name" value="SERINE ENDOPROTEASE DEGS"/>
    <property type="match status" value="1"/>
</dbReference>
<comment type="caution">
    <text evidence="2">The sequence shown here is derived from an EMBL/GenBank/DDBJ whole genome shotgun (WGS) entry which is preliminary data.</text>
</comment>
<dbReference type="Gene3D" id="2.40.10.10">
    <property type="entry name" value="Trypsin-like serine proteases"/>
    <property type="match status" value="2"/>
</dbReference>
<proteinExistence type="predicted"/>
<dbReference type="RefSeq" id="WP_087643816.1">
    <property type="nucleotide sequence ID" value="NZ_FCON02000012.1"/>
</dbReference>
<dbReference type="GO" id="GO:0006508">
    <property type="term" value="P:proteolysis"/>
    <property type="evidence" value="ECO:0007669"/>
    <property type="project" value="InterPro"/>
</dbReference>
<dbReference type="PANTHER" id="PTHR43019:SF23">
    <property type="entry name" value="PROTEASE DO-LIKE 5, CHLOROPLASTIC"/>
    <property type="match status" value="1"/>
</dbReference>
<dbReference type="PRINTS" id="PR00834">
    <property type="entry name" value="PROTEASES2C"/>
</dbReference>
<reference evidence="2" key="1">
    <citation type="submission" date="2016-01" db="EMBL/GenBank/DDBJ databases">
        <authorList>
            <person name="Peeters C."/>
        </authorList>
    </citation>
    <scope>NUCLEOTIDE SEQUENCE [LARGE SCALE GENOMIC DNA]</scope>
    <source>
        <strain evidence="2">LMG 22940</strain>
    </source>
</reference>
<protein>
    <submittedName>
        <fullName evidence="2">Peptidase S1C, Do</fullName>
    </submittedName>
</protein>
<evidence type="ECO:0000256" key="1">
    <source>
        <dbReference type="SAM" id="SignalP"/>
    </source>
</evidence>
<dbReference type="AlphaFoldDB" id="A0A158GX90"/>
<dbReference type="PROSITE" id="PS51257">
    <property type="entry name" value="PROKAR_LIPOPROTEIN"/>
    <property type="match status" value="1"/>
</dbReference>
<dbReference type="Pfam" id="PF13365">
    <property type="entry name" value="Trypsin_2"/>
    <property type="match status" value="1"/>
</dbReference>
<dbReference type="EMBL" id="FCON02000012">
    <property type="protein sequence ID" value="SAL36523.1"/>
    <property type="molecule type" value="Genomic_DNA"/>
</dbReference>
<feature type="chain" id="PRO_5011115436" evidence="1">
    <location>
        <begin position="23"/>
        <end position="236"/>
    </location>
</feature>